<dbReference type="SUPFAM" id="SSF47413">
    <property type="entry name" value="lambda repressor-like DNA-binding domains"/>
    <property type="match status" value="1"/>
</dbReference>
<organism evidence="2 3">
    <name type="scientific">Nocardia otitidiscaviarum</name>
    <dbReference type="NCBI Taxonomy" id="1823"/>
    <lineage>
        <taxon>Bacteria</taxon>
        <taxon>Bacillati</taxon>
        <taxon>Actinomycetota</taxon>
        <taxon>Actinomycetes</taxon>
        <taxon>Mycobacteriales</taxon>
        <taxon>Nocardiaceae</taxon>
        <taxon>Nocardia</taxon>
    </lineage>
</organism>
<dbReference type="RefSeq" id="WP_039813560.1">
    <property type="nucleotide sequence ID" value="NZ_UGRY01000001.1"/>
</dbReference>
<dbReference type="InterPro" id="IPR010982">
    <property type="entry name" value="Lambda_DNA-bd_dom_sf"/>
</dbReference>
<gene>
    <name evidence="2" type="ORF">NCTC1934_00014</name>
</gene>
<evidence type="ECO:0000313" key="3">
    <source>
        <dbReference type="Proteomes" id="UP000255467"/>
    </source>
</evidence>
<dbReference type="STRING" id="1406858.GCA_000710895_04048"/>
<dbReference type="OrthoDB" id="4530823at2"/>
<sequence length="296" mass="32964">MSAVSRRAFGKFLREIRLGAGKSALAAGLHIETSKQTLLRMEDGISTKIATPQLERLLDFYGVPAEVRAEALVLWTEVREQAKTAKLQGNSKGFWQAYADQFASHFPHYLRLESAANHVITHQLVLVPGLLQTPDYRRAIVRIDGPSLSNVDVERRVELTVRRQAKLHSTDFRIEALISEAALRHPIGGAHVMADQLRWLATAFDRPNVSIHVVPFGPSHRGLTIGSFTLLDFPKIEGGLVEPPVVYLEGAIGALYHERTDVVEQYREAVTNLLTVALSEDDTRDMVLHMAEEYAA</sequence>
<dbReference type="InterPro" id="IPR043917">
    <property type="entry name" value="DUF5753"/>
</dbReference>
<evidence type="ECO:0000313" key="2">
    <source>
        <dbReference type="EMBL" id="SUA49015.1"/>
    </source>
</evidence>
<feature type="domain" description="DUF5753" evidence="1">
    <location>
        <begin position="107"/>
        <end position="287"/>
    </location>
</feature>
<dbReference type="Pfam" id="PF19054">
    <property type="entry name" value="DUF5753"/>
    <property type="match status" value="1"/>
</dbReference>
<dbReference type="EMBL" id="UGRY01000001">
    <property type="protein sequence ID" value="SUA49015.1"/>
    <property type="molecule type" value="Genomic_DNA"/>
</dbReference>
<reference evidence="2 3" key="1">
    <citation type="submission" date="2018-06" db="EMBL/GenBank/DDBJ databases">
        <authorList>
            <consortium name="Pathogen Informatics"/>
            <person name="Doyle S."/>
        </authorList>
    </citation>
    <scope>NUCLEOTIDE SEQUENCE [LARGE SCALE GENOMIC DNA]</scope>
    <source>
        <strain evidence="2 3">NCTC1934</strain>
    </source>
</reference>
<dbReference type="CDD" id="cd00093">
    <property type="entry name" value="HTH_XRE"/>
    <property type="match status" value="1"/>
</dbReference>
<dbReference type="InterPro" id="IPR001387">
    <property type="entry name" value="Cro/C1-type_HTH"/>
</dbReference>
<dbReference type="Pfam" id="PF13560">
    <property type="entry name" value="HTH_31"/>
    <property type="match status" value="1"/>
</dbReference>
<dbReference type="Proteomes" id="UP000255467">
    <property type="component" value="Unassembled WGS sequence"/>
</dbReference>
<evidence type="ECO:0000259" key="1">
    <source>
        <dbReference type="Pfam" id="PF19054"/>
    </source>
</evidence>
<accession>A0A378X894</accession>
<proteinExistence type="predicted"/>
<protein>
    <recommendedName>
        <fullName evidence="1">DUF5753 domain-containing protein</fullName>
    </recommendedName>
</protein>
<name>A0A378X894_9NOCA</name>
<dbReference type="GO" id="GO:0003677">
    <property type="term" value="F:DNA binding"/>
    <property type="evidence" value="ECO:0007669"/>
    <property type="project" value="InterPro"/>
</dbReference>
<dbReference type="AlphaFoldDB" id="A0A378X894"/>
<keyword evidence="3" id="KW-1185">Reference proteome</keyword>